<dbReference type="OrthoDB" id="9804158at2"/>
<evidence type="ECO:0000313" key="1">
    <source>
        <dbReference type="EMBL" id="TDH39391.1"/>
    </source>
</evidence>
<accession>A0A4R5PS02</accession>
<keyword evidence="2" id="KW-1185">Reference proteome</keyword>
<dbReference type="Pfam" id="PF06059">
    <property type="entry name" value="DUF930"/>
    <property type="match status" value="1"/>
</dbReference>
<dbReference type="InterPro" id="IPR009273">
    <property type="entry name" value="DUF930"/>
</dbReference>
<organism evidence="1 2">
    <name type="scientific">Pseudohoeflea suaedae</name>
    <dbReference type="NCBI Taxonomy" id="877384"/>
    <lineage>
        <taxon>Bacteria</taxon>
        <taxon>Pseudomonadati</taxon>
        <taxon>Pseudomonadota</taxon>
        <taxon>Alphaproteobacteria</taxon>
        <taxon>Hyphomicrobiales</taxon>
        <taxon>Rhizobiaceae</taxon>
        <taxon>Pseudohoeflea</taxon>
    </lineage>
</organism>
<dbReference type="EMBL" id="SMSI01000001">
    <property type="protein sequence ID" value="TDH39391.1"/>
    <property type="molecule type" value="Genomic_DNA"/>
</dbReference>
<comment type="caution">
    <text evidence="1">The sequence shown here is derived from an EMBL/GenBank/DDBJ whole genome shotgun (WGS) entry which is preliminary data.</text>
</comment>
<protein>
    <submittedName>
        <fullName evidence="1">DUF930 domain-containing protein</fullName>
    </submittedName>
</protein>
<gene>
    <name evidence="1" type="ORF">E2A64_02575</name>
</gene>
<sequence>MITPEKMLSASVLDDPRSADAVRKLAGLSDDERMIQLCATEAMAQVAAWKTEYRPDMLVAYAMSELKIAGDRLIARGGAFHSKAEWYAISFECGLGREHADVAAFSFKVGEPIPRAEWASHSLPEGRDDD</sequence>
<name>A0A4R5PS02_9HYPH</name>
<dbReference type="Proteomes" id="UP000295131">
    <property type="component" value="Unassembled WGS sequence"/>
</dbReference>
<dbReference type="AlphaFoldDB" id="A0A4R5PS02"/>
<reference evidence="1 2" key="1">
    <citation type="journal article" date="2013" name="Int. J. Syst. Evol. Microbiol.">
        <title>Hoeflea suaedae sp. nov., an endophytic bacterium isolated from the root of the halophyte Suaeda maritima.</title>
        <authorList>
            <person name="Chung E.J."/>
            <person name="Park J.A."/>
            <person name="Pramanik P."/>
            <person name="Bibi F."/>
            <person name="Jeon C.O."/>
            <person name="Chung Y.R."/>
        </authorList>
    </citation>
    <scope>NUCLEOTIDE SEQUENCE [LARGE SCALE GENOMIC DNA]</scope>
    <source>
        <strain evidence="1 2">YC6898</strain>
    </source>
</reference>
<proteinExistence type="predicted"/>
<evidence type="ECO:0000313" key="2">
    <source>
        <dbReference type="Proteomes" id="UP000295131"/>
    </source>
</evidence>